<dbReference type="PANTHER" id="PTHR43798:SF33">
    <property type="entry name" value="HYDROLASE, PUTATIVE (AFU_ORTHOLOGUE AFUA_2G14860)-RELATED"/>
    <property type="match status" value="1"/>
</dbReference>
<dbReference type="GO" id="GO:0016787">
    <property type="term" value="F:hydrolase activity"/>
    <property type="evidence" value="ECO:0007669"/>
    <property type="project" value="UniProtKB-KW"/>
</dbReference>
<organism evidence="2 3">
    <name type="scientific">Tectimicrobiota bacterium</name>
    <dbReference type="NCBI Taxonomy" id="2528274"/>
    <lineage>
        <taxon>Bacteria</taxon>
        <taxon>Pseudomonadati</taxon>
        <taxon>Nitrospinota/Tectimicrobiota group</taxon>
        <taxon>Candidatus Tectimicrobiota</taxon>
    </lineage>
</organism>
<name>A0A932MMI0_UNCTE</name>
<dbReference type="Proteomes" id="UP000782312">
    <property type="component" value="Unassembled WGS sequence"/>
</dbReference>
<keyword evidence="2" id="KW-0378">Hydrolase</keyword>
<proteinExistence type="predicted"/>
<dbReference type="InterPro" id="IPR022742">
    <property type="entry name" value="Hydrolase_4"/>
</dbReference>
<dbReference type="Gene3D" id="3.40.50.1820">
    <property type="entry name" value="alpha/beta hydrolase"/>
    <property type="match status" value="1"/>
</dbReference>
<dbReference type="PANTHER" id="PTHR43798">
    <property type="entry name" value="MONOACYLGLYCEROL LIPASE"/>
    <property type="match status" value="1"/>
</dbReference>
<dbReference type="EMBL" id="JACPUR010000027">
    <property type="protein sequence ID" value="MBI3128304.1"/>
    <property type="molecule type" value="Genomic_DNA"/>
</dbReference>
<accession>A0A932MMI0</accession>
<protein>
    <submittedName>
        <fullName evidence="2">Alpha/beta fold hydrolase</fullName>
    </submittedName>
</protein>
<dbReference type="GO" id="GO:0016020">
    <property type="term" value="C:membrane"/>
    <property type="evidence" value="ECO:0007669"/>
    <property type="project" value="TreeGrafter"/>
</dbReference>
<dbReference type="InterPro" id="IPR029058">
    <property type="entry name" value="AB_hydrolase_fold"/>
</dbReference>
<evidence type="ECO:0000313" key="3">
    <source>
        <dbReference type="Proteomes" id="UP000782312"/>
    </source>
</evidence>
<dbReference type="AlphaFoldDB" id="A0A932MMI0"/>
<dbReference type="Pfam" id="PF12146">
    <property type="entry name" value="Hydrolase_4"/>
    <property type="match status" value="1"/>
</dbReference>
<comment type="caution">
    <text evidence="2">The sequence shown here is derived from an EMBL/GenBank/DDBJ whole genome shotgun (WGS) entry which is preliminary data.</text>
</comment>
<feature type="domain" description="Serine aminopeptidase S33" evidence="1">
    <location>
        <begin position="57"/>
        <end position="282"/>
    </location>
</feature>
<dbReference type="SUPFAM" id="SSF53474">
    <property type="entry name" value="alpha/beta-Hydrolases"/>
    <property type="match status" value="1"/>
</dbReference>
<sequence>MARTVIEGSEHWARREGADLYLWRKRQKGLRAAKGTVLLAHGSSMASTPSFDLQVKGRSDTSLMDHLARSGFDVWCVDFEGYGRSTKDRPVHAGIERGADDLLAAAKAIRRISGARDFMLYGISSGALRAALFAQRNPRLVRRLVLDAFVWTGEGSPTLAERRKRFAGVAPESRRPVNPAFVESIFTRDHPGTAEKQIVQAFVRAVCELDDSIPNGTYIDMCERLPLVEPEKICVPVLITRGEFDGIASFEDILEFFRRLPNPDKQIAVMPGIAHASLQEKNRMIVFHHIERFFGQPGPVYKG</sequence>
<reference evidence="2" key="1">
    <citation type="submission" date="2020-07" db="EMBL/GenBank/DDBJ databases">
        <title>Huge and variable diversity of episymbiotic CPR bacteria and DPANN archaea in groundwater ecosystems.</title>
        <authorList>
            <person name="He C.Y."/>
            <person name="Keren R."/>
            <person name="Whittaker M."/>
            <person name="Farag I.F."/>
            <person name="Doudna J."/>
            <person name="Cate J.H.D."/>
            <person name="Banfield J.F."/>
        </authorList>
    </citation>
    <scope>NUCLEOTIDE SEQUENCE</scope>
    <source>
        <strain evidence="2">NC_groundwater_763_Ag_S-0.2um_68_21</strain>
    </source>
</reference>
<gene>
    <name evidence="2" type="ORF">HYZ11_11920</name>
</gene>
<evidence type="ECO:0000259" key="1">
    <source>
        <dbReference type="Pfam" id="PF12146"/>
    </source>
</evidence>
<evidence type="ECO:0000313" key="2">
    <source>
        <dbReference type="EMBL" id="MBI3128304.1"/>
    </source>
</evidence>
<dbReference type="InterPro" id="IPR050266">
    <property type="entry name" value="AB_hydrolase_sf"/>
</dbReference>